<dbReference type="EMBL" id="JAUSTZ010000021">
    <property type="protein sequence ID" value="MDQ0228435.1"/>
    <property type="molecule type" value="Genomic_DNA"/>
</dbReference>
<dbReference type="InterPro" id="IPR010994">
    <property type="entry name" value="RuvA_2-like"/>
</dbReference>
<evidence type="ECO:0000313" key="2">
    <source>
        <dbReference type="Proteomes" id="UP001232245"/>
    </source>
</evidence>
<accession>A0ABT9Z8V3</accession>
<proteinExistence type="predicted"/>
<protein>
    <submittedName>
        <fullName evidence="1">Uncharacterized protein</fullName>
    </submittedName>
</protein>
<reference evidence="1 2" key="1">
    <citation type="submission" date="2023-07" db="EMBL/GenBank/DDBJ databases">
        <title>Genomic Encyclopedia of Type Strains, Phase IV (KMG-IV): sequencing the most valuable type-strain genomes for metagenomic binning, comparative biology and taxonomic classification.</title>
        <authorList>
            <person name="Goeker M."/>
        </authorList>
    </citation>
    <scope>NUCLEOTIDE SEQUENCE [LARGE SCALE GENOMIC DNA]</scope>
    <source>
        <strain evidence="1 2">DSM 17723</strain>
    </source>
</reference>
<gene>
    <name evidence="1" type="ORF">J2S02_004818</name>
</gene>
<sequence length="86" mass="9696">MGKKNPVIIKARQEGYNDGFKVGFEQGIVQGRQSATYILATKFDGLNKVPGIGPKLLDKIVKHFGKEYFQEVPHEYREAVRNAEDS</sequence>
<evidence type="ECO:0000313" key="1">
    <source>
        <dbReference type="EMBL" id="MDQ0228435.1"/>
    </source>
</evidence>
<keyword evidence="2" id="KW-1185">Reference proteome</keyword>
<dbReference type="RefSeq" id="WP_174880902.1">
    <property type="nucleotide sequence ID" value="NZ_CADEPK010000283.1"/>
</dbReference>
<comment type="caution">
    <text evidence="1">The sequence shown here is derived from an EMBL/GenBank/DDBJ whole genome shotgun (WGS) entry which is preliminary data.</text>
</comment>
<name>A0ABT9Z8V3_9BACI</name>
<dbReference type="SUPFAM" id="SSF47781">
    <property type="entry name" value="RuvA domain 2-like"/>
    <property type="match status" value="1"/>
</dbReference>
<organism evidence="1 2">
    <name type="scientific">Metabacillus niabensis</name>
    <dbReference type="NCBI Taxonomy" id="324854"/>
    <lineage>
        <taxon>Bacteria</taxon>
        <taxon>Bacillati</taxon>
        <taxon>Bacillota</taxon>
        <taxon>Bacilli</taxon>
        <taxon>Bacillales</taxon>
        <taxon>Bacillaceae</taxon>
        <taxon>Metabacillus</taxon>
    </lineage>
</organism>
<dbReference type="Proteomes" id="UP001232245">
    <property type="component" value="Unassembled WGS sequence"/>
</dbReference>